<protein>
    <recommendedName>
        <fullName evidence="6">PHD-type domain-containing protein</fullName>
    </recommendedName>
</protein>
<dbReference type="PROSITE" id="PS01359">
    <property type="entry name" value="ZF_PHD_1"/>
    <property type="match status" value="1"/>
</dbReference>
<dbReference type="Pfam" id="PF00628">
    <property type="entry name" value="PHD"/>
    <property type="match status" value="1"/>
</dbReference>
<dbReference type="RefSeq" id="XP_069204940.1">
    <property type="nucleotide sequence ID" value="XM_069357003.1"/>
</dbReference>
<evidence type="ECO:0000259" key="6">
    <source>
        <dbReference type="PROSITE" id="PS50016"/>
    </source>
</evidence>
<reference evidence="7 8" key="1">
    <citation type="submission" date="2023-08" db="EMBL/GenBank/DDBJ databases">
        <title>Annotated Genome Sequence of Vanrija albida AlHP1.</title>
        <authorList>
            <person name="Herzog R."/>
        </authorList>
    </citation>
    <scope>NUCLEOTIDE SEQUENCE [LARGE SCALE GENOMIC DNA]</scope>
    <source>
        <strain evidence="7 8">AlHP1</strain>
    </source>
</reference>
<keyword evidence="2 4" id="KW-0863">Zinc-finger</keyword>
<feature type="region of interest" description="Disordered" evidence="5">
    <location>
        <begin position="306"/>
        <end position="348"/>
    </location>
</feature>
<accession>A0ABR3PRC5</accession>
<organism evidence="7 8">
    <name type="scientific">Vanrija albida</name>
    <dbReference type="NCBI Taxonomy" id="181172"/>
    <lineage>
        <taxon>Eukaryota</taxon>
        <taxon>Fungi</taxon>
        <taxon>Dikarya</taxon>
        <taxon>Basidiomycota</taxon>
        <taxon>Agaricomycotina</taxon>
        <taxon>Tremellomycetes</taxon>
        <taxon>Trichosporonales</taxon>
        <taxon>Trichosporonaceae</taxon>
        <taxon>Vanrija</taxon>
    </lineage>
</organism>
<keyword evidence="1" id="KW-0479">Metal-binding</keyword>
<evidence type="ECO:0000313" key="8">
    <source>
        <dbReference type="Proteomes" id="UP001565368"/>
    </source>
</evidence>
<feature type="compositionally biased region" description="Polar residues" evidence="5">
    <location>
        <begin position="140"/>
        <end position="150"/>
    </location>
</feature>
<dbReference type="InterPro" id="IPR011011">
    <property type="entry name" value="Znf_FYVE_PHD"/>
</dbReference>
<feature type="region of interest" description="Disordered" evidence="5">
    <location>
        <begin position="793"/>
        <end position="879"/>
    </location>
</feature>
<feature type="region of interest" description="Disordered" evidence="5">
    <location>
        <begin position="417"/>
        <end position="488"/>
    </location>
</feature>
<dbReference type="GeneID" id="95989657"/>
<keyword evidence="8" id="KW-1185">Reference proteome</keyword>
<keyword evidence="3" id="KW-0862">Zinc</keyword>
<evidence type="ECO:0000313" key="7">
    <source>
        <dbReference type="EMBL" id="KAL1404996.1"/>
    </source>
</evidence>
<comment type="caution">
    <text evidence="7">The sequence shown here is derived from an EMBL/GenBank/DDBJ whole genome shotgun (WGS) entry which is preliminary data.</text>
</comment>
<proteinExistence type="predicted"/>
<evidence type="ECO:0000256" key="1">
    <source>
        <dbReference type="ARBA" id="ARBA00022723"/>
    </source>
</evidence>
<feature type="region of interest" description="Disordered" evidence="5">
    <location>
        <begin position="32"/>
        <end position="213"/>
    </location>
</feature>
<dbReference type="EMBL" id="JBBXJM010000007">
    <property type="protein sequence ID" value="KAL1404996.1"/>
    <property type="molecule type" value="Genomic_DNA"/>
</dbReference>
<feature type="compositionally biased region" description="Polar residues" evidence="5">
    <location>
        <begin position="49"/>
        <end position="67"/>
    </location>
</feature>
<dbReference type="InterPro" id="IPR019787">
    <property type="entry name" value="Znf_PHD-finger"/>
</dbReference>
<dbReference type="InterPro" id="IPR013083">
    <property type="entry name" value="Znf_RING/FYVE/PHD"/>
</dbReference>
<dbReference type="SUPFAM" id="SSF57903">
    <property type="entry name" value="FYVE/PHD zinc finger"/>
    <property type="match status" value="1"/>
</dbReference>
<feature type="compositionally biased region" description="Low complexity" evidence="5">
    <location>
        <begin position="848"/>
        <end position="859"/>
    </location>
</feature>
<dbReference type="CDD" id="cd15489">
    <property type="entry name" value="PHD_SF"/>
    <property type="match status" value="1"/>
</dbReference>
<dbReference type="Gene3D" id="3.30.40.10">
    <property type="entry name" value="Zinc/RING finger domain, C3HC4 (zinc finger)"/>
    <property type="match status" value="1"/>
</dbReference>
<dbReference type="InterPro" id="IPR019786">
    <property type="entry name" value="Zinc_finger_PHD-type_CS"/>
</dbReference>
<dbReference type="PROSITE" id="PS50016">
    <property type="entry name" value="ZF_PHD_2"/>
    <property type="match status" value="1"/>
</dbReference>
<feature type="compositionally biased region" description="Acidic residues" evidence="5">
    <location>
        <begin position="868"/>
        <end position="879"/>
    </location>
</feature>
<feature type="compositionally biased region" description="Polar residues" evidence="5">
    <location>
        <begin position="191"/>
        <end position="213"/>
    </location>
</feature>
<sequence>MNGGVIFESNAHTQLHPAPVLKQELITEHYAITAKRPSNKDRMSRPAKVSTTYAADPQQQQPLSSPYMSAPTHAQFPPGYPGGLAPGPGPFYQQPPPDQFYAYQQQQPPVPGPSRRLSNPAEFQPAQPSMYQGEPAASAYNPTAPTWETASSSSHKRKRSNSSQREEIRTPRKDSQSSLPDVNDGRPAAQRSGNAPGQSQLPTPPSTGGNLSTPVMATRALLDERPLARIDEREAAHGVFVTATEDEGRKLGLVQNSNGTEAVEAAPARGPPRTTTTTVLSVNSATGAASVGRDNVLQSELAWVHTTPAAPGRKPPPPPRTPEPRTPNSETRALPNEDADTPGTKETKIKKRLSAFKSTVSPGAEPMFSIRLDMGQGHLSRVALRKDMALAFIGYDKTTQVVEESRSKDDDGWAALAKAPSGSRPVRPEWPDDEAPWKIGSGNKRARQLRDEKERTTLLRRYFESSSDDEEEEKAEASPAHRANGDSKSIIRVRRLPVPVVPGPASGPDEWEINPSDARTALVNTLRRGRRSAAVQAAAHAAQNATMPTIPGGVVACVCKQTTPANGSMISCASCKTWHHLACVGLEEVQIAPNWVCEPCVIQARRATFSTPRGSANRFTSTERSASAFRGDQALALAPSPMFAGEAVRAATSTAGSVPGTRTPFSPTRSHQRARVLSYGNDLWGVSNEEGPSTPVPAARLPDRFSTPRADEPAFDVNSTPSRHLSTDPRMAGQFNSLFSMTPLMGRSRNTTSMLVGGDTPTPMPMGGRGRNASGLPPFSEGVKGRHEFLQGLTADRRPPHTDGPASPLRRPGGGLLNPPPVSPSPYGGIGHGHRRTLSGTLSGPKFGQSQMRSSSRSGLGLGMVTDRDEEEDDDWCEL</sequence>
<feature type="compositionally biased region" description="Pro residues" evidence="5">
    <location>
        <begin position="313"/>
        <end position="325"/>
    </location>
</feature>
<evidence type="ECO:0000256" key="4">
    <source>
        <dbReference type="PROSITE-ProRule" id="PRU00146"/>
    </source>
</evidence>
<dbReference type="Proteomes" id="UP001565368">
    <property type="component" value="Unassembled WGS sequence"/>
</dbReference>
<feature type="domain" description="PHD-type" evidence="6">
    <location>
        <begin position="554"/>
        <end position="603"/>
    </location>
</feature>
<feature type="compositionally biased region" description="Basic and acidic residues" evidence="5">
    <location>
        <begin position="164"/>
        <end position="175"/>
    </location>
</feature>
<feature type="compositionally biased region" description="Pro residues" evidence="5">
    <location>
        <begin position="87"/>
        <end position="98"/>
    </location>
</feature>
<evidence type="ECO:0000256" key="5">
    <source>
        <dbReference type="SAM" id="MobiDB-lite"/>
    </source>
</evidence>
<name>A0ABR3PRC5_9TREE</name>
<feature type="region of interest" description="Disordered" evidence="5">
    <location>
        <begin position="706"/>
        <end position="730"/>
    </location>
</feature>
<dbReference type="SMART" id="SM00249">
    <property type="entry name" value="PHD"/>
    <property type="match status" value="1"/>
</dbReference>
<evidence type="ECO:0000256" key="3">
    <source>
        <dbReference type="ARBA" id="ARBA00022833"/>
    </source>
</evidence>
<dbReference type="InterPro" id="IPR001965">
    <property type="entry name" value="Znf_PHD"/>
</dbReference>
<gene>
    <name evidence="7" type="ORF">Q8F55_008614</name>
</gene>
<feature type="compositionally biased region" description="Basic and acidic residues" evidence="5">
    <location>
        <begin position="448"/>
        <end position="463"/>
    </location>
</feature>
<evidence type="ECO:0000256" key="2">
    <source>
        <dbReference type="ARBA" id="ARBA00022771"/>
    </source>
</evidence>